<dbReference type="EMBL" id="BAAAAK010000001">
    <property type="protein sequence ID" value="GAA0041703.1"/>
    <property type="molecule type" value="Genomic_DNA"/>
</dbReference>
<feature type="compositionally biased region" description="Basic and acidic residues" evidence="1">
    <location>
        <begin position="8"/>
        <end position="27"/>
    </location>
</feature>
<evidence type="ECO:0000313" key="3">
    <source>
        <dbReference type="Proteomes" id="UP001437574"/>
    </source>
</evidence>
<feature type="region of interest" description="Disordered" evidence="1">
    <location>
        <begin position="1"/>
        <end position="57"/>
    </location>
</feature>
<comment type="caution">
    <text evidence="2">The sequence shown here is derived from an EMBL/GenBank/DDBJ whole genome shotgun (WGS) entry which is preliminary data.</text>
</comment>
<reference evidence="2 3" key="1">
    <citation type="journal article" date="2024" name="Int. J. Syst. Evol. Microbiol.">
        <title>Proposal of Lactobacillus amylovorus subsp. animalis subsp. nov. and an emended description of Lactobacillus amylovorus.</title>
        <authorList>
            <person name="Yamane K."/>
            <person name="Tanizawa Y."/>
            <person name="Kobayashi H."/>
            <person name="Kamizono T."/>
            <person name="Kojima Y."/>
            <person name="Takagi H."/>
            <person name="Tohno M."/>
        </authorList>
    </citation>
    <scope>NUCLEOTIDE SEQUENCE [LARGE SCALE GENOMIC DNA]</scope>
    <source>
        <strain evidence="2 3">TKL145</strain>
    </source>
</reference>
<proteinExistence type="predicted"/>
<gene>
    <name evidence="2" type="ORF">LATKL145_01130</name>
</gene>
<organism evidence="2 3">
    <name type="scientific">Lactobacillus amylovorus subsp. animalium</name>
    <dbReference type="NCBI Taxonomy" id="3378536"/>
    <lineage>
        <taxon>Bacteria</taxon>
        <taxon>Bacillati</taxon>
        <taxon>Bacillota</taxon>
        <taxon>Bacilli</taxon>
        <taxon>Lactobacillales</taxon>
        <taxon>Lactobacillaceae</taxon>
        <taxon>Lactobacillus</taxon>
    </lineage>
</organism>
<evidence type="ECO:0000313" key="2">
    <source>
        <dbReference type="EMBL" id="GAA0041703.1"/>
    </source>
</evidence>
<feature type="compositionally biased region" description="Basic and acidic residues" evidence="1">
    <location>
        <begin position="47"/>
        <end position="57"/>
    </location>
</feature>
<reference evidence="3" key="2">
    <citation type="submission" date="2024-01" db="EMBL/GenBank/DDBJ databases">
        <title>Draft genome sequence of Lactobacillus amylovorus strain TKL145.</title>
        <authorList>
            <person name="Tohno M."/>
            <person name="Tanizawa Y."/>
        </authorList>
    </citation>
    <scope>NUCLEOTIDE SEQUENCE [LARGE SCALE GENOMIC DNA]</scope>
    <source>
        <strain evidence="3">TKL145</strain>
    </source>
</reference>
<sequence length="57" mass="6811">MVARKKLTMSEDKKKKEESKSTLRFDNEDWIVPPSRDQIKKKKTNKFKKESDKKSNP</sequence>
<dbReference type="RefSeq" id="WP_353302317.1">
    <property type="nucleotide sequence ID" value="NZ_BAAAAK010000001.1"/>
</dbReference>
<dbReference type="Proteomes" id="UP001437574">
    <property type="component" value="Unassembled WGS sequence"/>
</dbReference>
<evidence type="ECO:0000256" key="1">
    <source>
        <dbReference type="SAM" id="MobiDB-lite"/>
    </source>
</evidence>
<protein>
    <submittedName>
        <fullName evidence="2">Uncharacterized protein</fullName>
    </submittedName>
</protein>
<name>A0ABC9VK44_LACAM</name>
<accession>A0ABC9VK44</accession>
<dbReference type="AlphaFoldDB" id="A0ABC9VK44"/>